<accession>A0A2T4Z7T0</accession>
<evidence type="ECO:0000313" key="6">
    <source>
        <dbReference type="Proteomes" id="UP000241639"/>
    </source>
</evidence>
<feature type="domain" description="ATPase of the ABC class C-terminal" evidence="2">
    <location>
        <begin position="168"/>
        <end position="449"/>
    </location>
</feature>
<dbReference type="InterPro" id="IPR046833">
    <property type="entry name" value="ABC_N"/>
</dbReference>
<dbReference type="PANTHER" id="PTHR38149">
    <property type="entry name" value="ATPASE"/>
    <property type="match status" value="1"/>
</dbReference>
<evidence type="ECO:0000313" key="5">
    <source>
        <dbReference type="EMBL" id="PTM57940.1"/>
    </source>
</evidence>
<dbReference type="Pfam" id="PF21117">
    <property type="entry name" value="MRB1590_C"/>
    <property type="match status" value="1"/>
</dbReference>
<dbReference type="Proteomes" id="UP000241639">
    <property type="component" value="Unassembled WGS sequence"/>
</dbReference>
<dbReference type="InterPro" id="IPR046834">
    <property type="entry name" value="ABC_ATPase_C"/>
</dbReference>
<feature type="domain" description="MRB1590-like C-terminal" evidence="4">
    <location>
        <begin position="466"/>
        <end position="567"/>
    </location>
</feature>
<dbReference type="Pfam" id="PF20446">
    <property type="entry name" value="ABC_N"/>
    <property type="match status" value="1"/>
</dbReference>
<evidence type="ECO:0000256" key="1">
    <source>
        <dbReference type="SAM" id="MobiDB-lite"/>
    </source>
</evidence>
<feature type="domain" description="ATPase of the ABC class N-terminal" evidence="3">
    <location>
        <begin position="1"/>
        <end position="160"/>
    </location>
</feature>
<dbReference type="OrthoDB" id="9809999at2"/>
<comment type="caution">
    <text evidence="5">The sequence shown here is derived from an EMBL/GenBank/DDBJ whole genome shotgun (WGS) entry which is preliminary data.</text>
</comment>
<keyword evidence="6" id="KW-1185">Reference proteome</keyword>
<dbReference type="SUPFAM" id="SSF52540">
    <property type="entry name" value="P-loop containing nucleoside triphosphate hydrolases"/>
    <property type="match status" value="1"/>
</dbReference>
<proteinExistence type="predicted"/>
<dbReference type="InterPro" id="IPR019195">
    <property type="entry name" value="ABC_ATPase_put"/>
</dbReference>
<dbReference type="EMBL" id="PZZP01000001">
    <property type="protein sequence ID" value="PTM57940.1"/>
    <property type="molecule type" value="Genomic_DNA"/>
</dbReference>
<reference evidence="5 6" key="1">
    <citation type="submission" date="2018-04" db="EMBL/GenBank/DDBJ databases">
        <title>Genomic Encyclopedia of Archaeal and Bacterial Type Strains, Phase II (KMG-II): from individual species to whole genera.</title>
        <authorList>
            <person name="Goeker M."/>
        </authorList>
    </citation>
    <scope>NUCLEOTIDE SEQUENCE [LARGE SCALE GENOMIC DNA]</scope>
    <source>
        <strain evidence="5 6">DSM 45169</strain>
    </source>
</reference>
<dbReference type="InterPro" id="IPR027417">
    <property type="entry name" value="P-loop_NTPase"/>
</dbReference>
<dbReference type="InterPro" id="IPR049069">
    <property type="entry name" value="MRB1590-like_C"/>
</dbReference>
<evidence type="ECO:0000259" key="4">
    <source>
        <dbReference type="Pfam" id="PF21117"/>
    </source>
</evidence>
<dbReference type="AlphaFoldDB" id="A0A2T4Z7T0"/>
<gene>
    <name evidence="5" type="ORF">C8J48_0509</name>
</gene>
<protein>
    <submittedName>
        <fullName evidence="5">Putative ABC-class ATPase</fullName>
    </submittedName>
</protein>
<organism evidence="5 6">
    <name type="scientific">Desmospora activa DSM 45169</name>
    <dbReference type="NCBI Taxonomy" id="1121389"/>
    <lineage>
        <taxon>Bacteria</taxon>
        <taxon>Bacillati</taxon>
        <taxon>Bacillota</taxon>
        <taxon>Bacilli</taxon>
        <taxon>Bacillales</taxon>
        <taxon>Thermoactinomycetaceae</taxon>
        <taxon>Desmospora</taxon>
    </lineage>
</organism>
<feature type="region of interest" description="Disordered" evidence="1">
    <location>
        <begin position="432"/>
        <end position="466"/>
    </location>
</feature>
<name>A0A2T4Z7T0_9BACL</name>
<sequence length="567" mass="63433">MQRLQQILSRIDGKGYKAYKDIQGEYTFPDYRLMIDYVQGDPFAAPSRLRVRMAMKDAGYPEEWYRQKHRRIALEDWIARRWATETQRYSFEVKGTGKSGLISVDRPGQEILERTAVVVNERFVEVRITLGLPAQGRRVLGRKAEEMLCRQLPRLARAALPREALQPNAVEERMKLVDNQQAIRRCLQDKGWIAFVANGAVLPRESGISDKPLTKGNVIRFESPASMEVAVEVPHGEPIRGMVIRDGITLIVGGGYHGKSTLLTALERGVYDHVAGDGREYVITDPSAIKVRSEDGRRVEKVNISPFINNLPFGRDTERFSTEDASGSTSQAANIMEALEMESSCLLIDEDTSATNFMIRDGRMQKLVAKGKEPITPFIDKVCQLYAENHTSSVLVLGGSGDYFDVADTVMMMDEYRPVDVTAAAKEIARSQVQSRTREGGSQFGKATPRRLSRQGFDPQKGRKEKVDAKGLHTILFGTTSVELVGLEQLVDTSQTRAVAEMMRLIGKRANGEKELKALIDELYREIEETGLDVISPFHGQHPGDLALPRKLELAGAINRLRTLSVR</sequence>
<evidence type="ECO:0000259" key="2">
    <source>
        <dbReference type="Pfam" id="PF09818"/>
    </source>
</evidence>
<dbReference type="Pfam" id="PF09818">
    <property type="entry name" value="ABC_ATPase"/>
    <property type="match status" value="1"/>
</dbReference>
<evidence type="ECO:0000259" key="3">
    <source>
        <dbReference type="Pfam" id="PF20446"/>
    </source>
</evidence>
<dbReference type="PANTHER" id="PTHR38149:SF1">
    <property type="entry name" value="ATPASE"/>
    <property type="match status" value="1"/>
</dbReference>